<dbReference type="InterPro" id="IPR050401">
    <property type="entry name" value="Cyclic_nucleotide_synthase"/>
</dbReference>
<evidence type="ECO:0000256" key="2">
    <source>
        <dbReference type="ARBA" id="ARBA00004370"/>
    </source>
</evidence>
<dbReference type="GO" id="GO:0005886">
    <property type="term" value="C:plasma membrane"/>
    <property type="evidence" value="ECO:0007669"/>
    <property type="project" value="TreeGrafter"/>
</dbReference>
<dbReference type="GO" id="GO:0000166">
    <property type="term" value="F:nucleotide binding"/>
    <property type="evidence" value="ECO:0007669"/>
    <property type="project" value="UniProtKB-KW"/>
</dbReference>
<evidence type="ECO:0000256" key="4">
    <source>
        <dbReference type="ARBA" id="ARBA00022741"/>
    </source>
</evidence>
<dbReference type="GO" id="GO:0004016">
    <property type="term" value="F:adenylate cyclase activity"/>
    <property type="evidence" value="ECO:0007669"/>
    <property type="project" value="TreeGrafter"/>
</dbReference>
<comment type="subcellular location">
    <subcellularLocation>
        <location evidence="2">Membrane</location>
    </subcellularLocation>
</comment>
<keyword evidence="3" id="KW-0812">Transmembrane</keyword>
<dbReference type="PROSITE" id="PS50125">
    <property type="entry name" value="GUANYLATE_CYCLASE_2"/>
    <property type="match status" value="1"/>
</dbReference>
<proteinExistence type="predicted"/>
<name>A0A1I7WMU6_HETBA</name>
<evidence type="ECO:0000259" key="9">
    <source>
        <dbReference type="PROSITE" id="PS50125"/>
    </source>
</evidence>
<dbReference type="Gene3D" id="3.30.70.1230">
    <property type="entry name" value="Nucleotide cyclase"/>
    <property type="match status" value="1"/>
</dbReference>
<dbReference type="GO" id="GO:0001653">
    <property type="term" value="F:peptide receptor activity"/>
    <property type="evidence" value="ECO:0007669"/>
    <property type="project" value="TreeGrafter"/>
</dbReference>
<keyword evidence="8" id="KW-0456">Lyase</keyword>
<dbReference type="CDD" id="cd07302">
    <property type="entry name" value="CHD"/>
    <property type="match status" value="1"/>
</dbReference>
<comment type="catalytic activity">
    <reaction evidence="1">
        <text>GTP = 3',5'-cyclic GMP + diphosphate</text>
        <dbReference type="Rhea" id="RHEA:13665"/>
        <dbReference type="ChEBI" id="CHEBI:33019"/>
        <dbReference type="ChEBI" id="CHEBI:37565"/>
        <dbReference type="ChEBI" id="CHEBI:57746"/>
        <dbReference type="EC" id="4.6.1.2"/>
    </reaction>
</comment>
<evidence type="ECO:0000256" key="6">
    <source>
        <dbReference type="ARBA" id="ARBA00023136"/>
    </source>
</evidence>
<dbReference type="InterPro" id="IPR001054">
    <property type="entry name" value="A/G_cyclase"/>
</dbReference>
<protein>
    <submittedName>
        <fullName evidence="11">Guanylate cyclase domain-containing protein</fullName>
    </submittedName>
</protein>
<sequence>MQVLRSIADDLREGRTVRPQMHSSVSVLVADVCGFTALCESHIPIQVENVGDAYLIVSGIPELPHYEHLKEVCRIGIQLQKFVEHFTVDNCPEQQMRIKVGVNSGSVASGILGSTAPRFFSVGDYLADSNKTVKNRSIVVVSQIEPRQCTYTIMNRRHQKYRRHFDQLWR</sequence>
<evidence type="ECO:0000256" key="3">
    <source>
        <dbReference type="ARBA" id="ARBA00022692"/>
    </source>
</evidence>
<dbReference type="Proteomes" id="UP000095283">
    <property type="component" value="Unplaced"/>
</dbReference>
<dbReference type="GO" id="GO:0004383">
    <property type="term" value="F:guanylate cyclase activity"/>
    <property type="evidence" value="ECO:0007669"/>
    <property type="project" value="UniProtKB-EC"/>
</dbReference>
<keyword evidence="7" id="KW-0325">Glycoprotein</keyword>
<evidence type="ECO:0000256" key="7">
    <source>
        <dbReference type="ARBA" id="ARBA00023180"/>
    </source>
</evidence>
<accession>A0A1I7WMU6</accession>
<keyword evidence="5" id="KW-1133">Transmembrane helix</keyword>
<dbReference type="SUPFAM" id="SSF55073">
    <property type="entry name" value="Nucleotide cyclase"/>
    <property type="match status" value="1"/>
</dbReference>
<evidence type="ECO:0000256" key="8">
    <source>
        <dbReference type="ARBA" id="ARBA00023239"/>
    </source>
</evidence>
<dbReference type="Pfam" id="PF00211">
    <property type="entry name" value="Guanylate_cyc"/>
    <property type="match status" value="1"/>
</dbReference>
<dbReference type="InterPro" id="IPR029787">
    <property type="entry name" value="Nucleotide_cyclase"/>
</dbReference>
<dbReference type="PANTHER" id="PTHR11920:SF255">
    <property type="entry name" value="RECEPTOR-TYPE GUANYLATE CYCLASE GCY-25"/>
    <property type="match status" value="1"/>
</dbReference>
<keyword evidence="10" id="KW-1185">Reference proteome</keyword>
<dbReference type="SMART" id="SM00044">
    <property type="entry name" value="CYCc"/>
    <property type="match status" value="1"/>
</dbReference>
<organism evidence="10 11">
    <name type="scientific">Heterorhabditis bacteriophora</name>
    <name type="common">Entomopathogenic nematode worm</name>
    <dbReference type="NCBI Taxonomy" id="37862"/>
    <lineage>
        <taxon>Eukaryota</taxon>
        <taxon>Metazoa</taxon>
        <taxon>Ecdysozoa</taxon>
        <taxon>Nematoda</taxon>
        <taxon>Chromadorea</taxon>
        <taxon>Rhabditida</taxon>
        <taxon>Rhabditina</taxon>
        <taxon>Rhabditomorpha</taxon>
        <taxon>Strongyloidea</taxon>
        <taxon>Heterorhabditidae</taxon>
        <taxon>Heterorhabditis</taxon>
    </lineage>
</organism>
<dbReference type="AlphaFoldDB" id="A0A1I7WMU6"/>
<dbReference type="GO" id="GO:0035556">
    <property type="term" value="P:intracellular signal transduction"/>
    <property type="evidence" value="ECO:0007669"/>
    <property type="project" value="InterPro"/>
</dbReference>
<evidence type="ECO:0000256" key="5">
    <source>
        <dbReference type="ARBA" id="ARBA00022989"/>
    </source>
</evidence>
<dbReference type="GO" id="GO:0007168">
    <property type="term" value="P:receptor guanylyl cyclase signaling pathway"/>
    <property type="evidence" value="ECO:0007669"/>
    <property type="project" value="TreeGrafter"/>
</dbReference>
<keyword evidence="6" id="KW-0472">Membrane</keyword>
<evidence type="ECO:0000313" key="11">
    <source>
        <dbReference type="WBParaSite" id="Hba_06470"/>
    </source>
</evidence>
<reference evidence="11" key="1">
    <citation type="submission" date="2016-11" db="UniProtKB">
        <authorList>
            <consortium name="WormBaseParasite"/>
        </authorList>
    </citation>
    <scope>IDENTIFICATION</scope>
</reference>
<evidence type="ECO:0000256" key="1">
    <source>
        <dbReference type="ARBA" id="ARBA00001436"/>
    </source>
</evidence>
<dbReference type="PANTHER" id="PTHR11920">
    <property type="entry name" value="GUANYLYL CYCLASE"/>
    <property type="match status" value="1"/>
</dbReference>
<dbReference type="WBParaSite" id="Hba_06470">
    <property type="protein sequence ID" value="Hba_06470"/>
    <property type="gene ID" value="Hba_06470"/>
</dbReference>
<keyword evidence="4" id="KW-0547">Nucleotide-binding</keyword>
<evidence type="ECO:0000313" key="10">
    <source>
        <dbReference type="Proteomes" id="UP000095283"/>
    </source>
</evidence>
<feature type="domain" description="Guanylate cyclase" evidence="9">
    <location>
        <begin position="1"/>
        <end position="133"/>
    </location>
</feature>